<dbReference type="PROSITE" id="PS50048">
    <property type="entry name" value="ZN2_CY6_FUNGAL_2"/>
    <property type="match status" value="1"/>
</dbReference>
<dbReference type="InterPro" id="IPR050987">
    <property type="entry name" value="AtrR-like"/>
</dbReference>
<organism evidence="8 9">
    <name type="scientific">Talaromyces rugulosus</name>
    <name type="common">Penicillium rugulosum</name>
    <dbReference type="NCBI Taxonomy" id="121627"/>
    <lineage>
        <taxon>Eukaryota</taxon>
        <taxon>Fungi</taxon>
        <taxon>Dikarya</taxon>
        <taxon>Ascomycota</taxon>
        <taxon>Pezizomycotina</taxon>
        <taxon>Eurotiomycetes</taxon>
        <taxon>Eurotiomycetidae</taxon>
        <taxon>Eurotiales</taxon>
        <taxon>Trichocomaceae</taxon>
        <taxon>Talaromyces</taxon>
        <taxon>Talaromyces sect. Islandici</taxon>
    </lineage>
</organism>
<feature type="region of interest" description="Disordered" evidence="6">
    <location>
        <begin position="213"/>
        <end position="236"/>
    </location>
</feature>
<dbReference type="Pfam" id="PF00172">
    <property type="entry name" value="Zn_clus"/>
    <property type="match status" value="1"/>
</dbReference>
<proteinExistence type="predicted"/>
<dbReference type="GO" id="GO:0006351">
    <property type="term" value="P:DNA-templated transcription"/>
    <property type="evidence" value="ECO:0007669"/>
    <property type="project" value="InterPro"/>
</dbReference>
<dbReference type="InterPro" id="IPR036864">
    <property type="entry name" value="Zn2-C6_fun-type_DNA-bd_sf"/>
</dbReference>
<evidence type="ECO:0000256" key="1">
    <source>
        <dbReference type="ARBA" id="ARBA00022723"/>
    </source>
</evidence>
<dbReference type="PANTHER" id="PTHR46910">
    <property type="entry name" value="TRANSCRIPTION FACTOR PDR1"/>
    <property type="match status" value="1"/>
</dbReference>
<dbReference type="SMART" id="SM00066">
    <property type="entry name" value="GAL4"/>
    <property type="match status" value="1"/>
</dbReference>
<dbReference type="Gene3D" id="4.10.240.10">
    <property type="entry name" value="Zn(2)-C6 fungal-type DNA-binding domain"/>
    <property type="match status" value="1"/>
</dbReference>
<dbReference type="OrthoDB" id="2110361at2759"/>
<feature type="compositionally biased region" description="Polar residues" evidence="6">
    <location>
        <begin position="1"/>
        <end position="27"/>
    </location>
</feature>
<dbReference type="InterPro" id="IPR007219">
    <property type="entry name" value="XnlR_reg_dom"/>
</dbReference>
<name>A0A7H8R6D4_TALRU</name>
<dbReference type="GeneID" id="55996570"/>
<dbReference type="SMART" id="SM00906">
    <property type="entry name" value="Fungal_trans"/>
    <property type="match status" value="1"/>
</dbReference>
<evidence type="ECO:0000256" key="4">
    <source>
        <dbReference type="ARBA" id="ARBA00023163"/>
    </source>
</evidence>
<dbReference type="InterPro" id="IPR001138">
    <property type="entry name" value="Zn2Cys6_DnaBD"/>
</dbReference>
<evidence type="ECO:0000256" key="2">
    <source>
        <dbReference type="ARBA" id="ARBA00023015"/>
    </source>
</evidence>
<evidence type="ECO:0000313" key="8">
    <source>
        <dbReference type="EMBL" id="QKX61930.1"/>
    </source>
</evidence>
<feature type="compositionally biased region" description="Polar residues" evidence="6">
    <location>
        <begin position="62"/>
        <end position="81"/>
    </location>
</feature>
<evidence type="ECO:0000313" key="9">
    <source>
        <dbReference type="Proteomes" id="UP000509510"/>
    </source>
</evidence>
<feature type="compositionally biased region" description="Low complexity" evidence="6">
    <location>
        <begin position="37"/>
        <end position="49"/>
    </location>
</feature>
<dbReference type="Proteomes" id="UP000509510">
    <property type="component" value="Chromosome V"/>
</dbReference>
<dbReference type="AlphaFoldDB" id="A0A7H8R6D4"/>
<feature type="domain" description="Zn(2)-C6 fungal-type" evidence="7">
    <location>
        <begin position="127"/>
        <end position="158"/>
    </location>
</feature>
<dbReference type="SUPFAM" id="SSF57701">
    <property type="entry name" value="Zn2/Cys6 DNA-binding domain"/>
    <property type="match status" value="1"/>
</dbReference>
<keyword evidence="4" id="KW-0804">Transcription</keyword>
<reference evidence="9" key="1">
    <citation type="submission" date="2020-06" db="EMBL/GenBank/DDBJ databases">
        <title>A chromosome-scale genome assembly of Talaromyces rugulosus W13939.</title>
        <authorList>
            <person name="Wang B."/>
            <person name="Guo L."/>
            <person name="Ye K."/>
            <person name="Wang L."/>
        </authorList>
    </citation>
    <scope>NUCLEOTIDE SEQUENCE [LARGE SCALE GENOMIC DNA]</scope>
    <source>
        <strain evidence="9">W13939</strain>
    </source>
</reference>
<dbReference type="GO" id="GO:0003677">
    <property type="term" value="F:DNA binding"/>
    <property type="evidence" value="ECO:0007669"/>
    <property type="project" value="UniProtKB-KW"/>
</dbReference>
<evidence type="ECO:0000256" key="5">
    <source>
        <dbReference type="ARBA" id="ARBA00023242"/>
    </source>
</evidence>
<dbReference type="PANTHER" id="PTHR46910:SF1">
    <property type="entry name" value="MISCELLANEOUS ZN(II)2CYS6 TRANSCRIPTION FACTOR (EUROFUNG)-RELATED"/>
    <property type="match status" value="1"/>
</dbReference>
<keyword evidence="2" id="KW-0805">Transcription regulation</keyword>
<evidence type="ECO:0000256" key="6">
    <source>
        <dbReference type="SAM" id="MobiDB-lite"/>
    </source>
</evidence>
<gene>
    <name evidence="8" type="ORF">TRUGW13939_09086</name>
</gene>
<protein>
    <recommendedName>
        <fullName evidence="7">Zn(2)-C6 fungal-type domain-containing protein</fullName>
    </recommendedName>
</protein>
<accession>A0A7H8R6D4</accession>
<dbReference type="GO" id="GO:0008270">
    <property type="term" value="F:zinc ion binding"/>
    <property type="evidence" value="ECO:0007669"/>
    <property type="project" value="InterPro"/>
</dbReference>
<keyword evidence="3" id="KW-0238">DNA-binding</keyword>
<dbReference type="PROSITE" id="PS00463">
    <property type="entry name" value="ZN2_CY6_FUNGAL_1"/>
    <property type="match status" value="1"/>
</dbReference>
<dbReference type="RefSeq" id="XP_035348104.1">
    <property type="nucleotide sequence ID" value="XM_035492211.1"/>
</dbReference>
<keyword evidence="5" id="KW-0539">Nucleus</keyword>
<keyword evidence="1" id="KW-0479">Metal-binding</keyword>
<dbReference type="EMBL" id="CP055902">
    <property type="protein sequence ID" value="QKX61930.1"/>
    <property type="molecule type" value="Genomic_DNA"/>
</dbReference>
<dbReference type="Pfam" id="PF04082">
    <property type="entry name" value="Fungal_trans"/>
    <property type="match status" value="1"/>
</dbReference>
<evidence type="ECO:0000256" key="3">
    <source>
        <dbReference type="ARBA" id="ARBA00023125"/>
    </source>
</evidence>
<evidence type="ECO:0000259" key="7">
    <source>
        <dbReference type="PROSITE" id="PS50048"/>
    </source>
</evidence>
<dbReference type="KEGG" id="trg:TRUGW13939_09086"/>
<dbReference type="GO" id="GO:0000981">
    <property type="term" value="F:DNA-binding transcription factor activity, RNA polymerase II-specific"/>
    <property type="evidence" value="ECO:0007669"/>
    <property type="project" value="InterPro"/>
</dbReference>
<keyword evidence="9" id="KW-1185">Reference proteome</keyword>
<feature type="compositionally biased region" description="Low complexity" evidence="6">
    <location>
        <begin position="778"/>
        <end position="799"/>
    </location>
</feature>
<dbReference type="CDD" id="cd00067">
    <property type="entry name" value="GAL4"/>
    <property type="match status" value="1"/>
</dbReference>
<feature type="region of interest" description="Disordered" evidence="6">
    <location>
        <begin position="1"/>
        <end position="130"/>
    </location>
</feature>
<dbReference type="CDD" id="cd12148">
    <property type="entry name" value="fungal_TF_MHR"/>
    <property type="match status" value="1"/>
</dbReference>
<sequence length="799" mass="88643">MNTYPRQSSSQTLPVYEPTSSMASSLAPQGPFPPPSALAAAPPSRPGSGLQMAHLLHPPPSQIMSMPTSSPYAHSYDSASGSPADRASILTDATGSLPDAPSLLPVVGGPGQPQQKRAYRQRRKDPSCDACRERKVKCDASESSSCTECSNRKVRCQFTKETNRRMSSIKQVQDLEKQLTSTKQQLHQLRSGVMRPDTAMDIDFDISGQPVLKLPDVGYRPPRRNRPPVPQDLSGARSSIRKYGRGIIKVPPPYRQAASSNVIAENAPVLPPKPVADRLLGQFHACIHSVLPIIHWPSFTVDYEQVYQAGTLRGARREWTAVLFGVFACGSMHTLEPNKEKETREFLLTSQTVADTWLDDFTLDQARVALLTSIAFYEMNSRSASWVWLGTAVRIAQDIGLHMESGPWPAVEAEMRKRLWWGIYAWDRLLSLELGKPISIHDQDCDVDLPCPVDEQFISEAARVPEGSQTNPLLAIIHVVRSIGQLTKTLKSPVISAATLEIFDRHFNACLATFPINYHPKSDHYLDPSSLAPIIYLQNARLILHRHNISPHCPAEIRYPAFDHCLAIAIDTTRVLQRCMHPSSASSTYTSTRGDWQTLFASSATTLLCTHIWRCLLVLIFREDFATASVCIQACKAIGNSHVVMNSHGRYVSFFLKCLLERLQHGNSQPLDQDEEIIAYVSGDMQGTTDGSWIWQGSETGSKLEAIPSQTSPNLTAQNGGHGSDRDVDWEGWDWVERTVDYLANELHRRNQERREVPAVVPRPIEPQHKLSPDSMTSTGSAIPRSSPSSSRMTIANII</sequence>
<feature type="region of interest" description="Disordered" evidence="6">
    <location>
        <begin position="765"/>
        <end position="799"/>
    </location>
</feature>